<dbReference type="RefSeq" id="WP_169491300.1">
    <property type="nucleotide sequence ID" value="NZ_JABBGJ010000110.1"/>
</dbReference>
<keyword evidence="2" id="KW-1185">Reference proteome</keyword>
<gene>
    <name evidence="1" type="ORF">HHL24_42980</name>
</gene>
<proteinExistence type="predicted"/>
<evidence type="ECO:0000313" key="2">
    <source>
        <dbReference type="Proteomes" id="UP000544134"/>
    </source>
</evidence>
<dbReference type="EMBL" id="JABBGJ010000110">
    <property type="protein sequence ID" value="NMM04582.1"/>
    <property type="molecule type" value="Genomic_DNA"/>
</dbReference>
<name>A0A848IQP3_9BURK</name>
<dbReference type="Proteomes" id="UP000544134">
    <property type="component" value="Unassembled WGS sequence"/>
</dbReference>
<reference evidence="1 2" key="1">
    <citation type="submission" date="2020-04" db="EMBL/GenBank/DDBJ databases">
        <title>Paraburkholderia sp. RP-4-7 isolated from soil.</title>
        <authorList>
            <person name="Dahal R.H."/>
        </authorList>
    </citation>
    <scope>NUCLEOTIDE SEQUENCE [LARGE SCALE GENOMIC DNA]</scope>
    <source>
        <strain evidence="1 2">RP-4-7</strain>
    </source>
</reference>
<accession>A0A848IQP3</accession>
<sequence>MRVTRTGGARLTVVGVAVSVGLLLLQSAVAQDFGPRTGRHEVGVKALRHIQASVAGIDPSYNSVTLRDAGGEMVVFEISPDIADVKTLQIGDTVNIAYRNAILTHAYKVASNGIRERIETEVIQPTSNGEVNSTRSVEFVATVLKIDRKNRKVTLRGPTQTQEFDVAPGLSLDSLRVGDSIRAEFISAAAASVVRVGTAPQ</sequence>
<protein>
    <submittedName>
        <fullName evidence="1">Copper-binding protein</fullName>
    </submittedName>
</protein>
<organism evidence="1 2">
    <name type="scientific">Paraburkholderia polaris</name>
    <dbReference type="NCBI Taxonomy" id="2728848"/>
    <lineage>
        <taxon>Bacteria</taxon>
        <taxon>Pseudomonadati</taxon>
        <taxon>Pseudomonadota</taxon>
        <taxon>Betaproteobacteria</taxon>
        <taxon>Burkholderiales</taxon>
        <taxon>Burkholderiaceae</taxon>
        <taxon>Paraburkholderia</taxon>
    </lineage>
</organism>
<comment type="caution">
    <text evidence="1">The sequence shown here is derived from an EMBL/GenBank/DDBJ whole genome shotgun (WGS) entry which is preliminary data.</text>
</comment>
<dbReference type="AlphaFoldDB" id="A0A848IQP3"/>
<evidence type="ECO:0000313" key="1">
    <source>
        <dbReference type="EMBL" id="NMM04582.1"/>
    </source>
</evidence>